<evidence type="ECO:0000256" key="4">
    <source>
        <dbReference type="ARBA" id="ARBA00020268"/>
    </source>
</evidence>
<dbReference type="PIRSF" id="PIRSF006603">
    <property type="entry name" value="DinF"/>
    <property type="match status" value="1"/>
</dbReference>
<reference evidence="14 15" key="1">
    <citation type="submission" date="2019-02" db="EMBL/GenBank/DDBJ databases">
        <title>Genomic Encyclopedia of Type Strains, Phase IV (KMG-IV): sequencing the most valuable type-strain genomes for metagenomic binning, comparative biology and taxonomic classification.</title>
        <authorList>
            <person name="Goeker M."/>
        </authorList>
    </citation>
    <scope>NUCLEOTIDE SEQUENCE [LARGE SCALE GENOMIC DNA]</scope>
    <source>
        <strain evidence="14 15">DSM 29486</strain>
    </source>
</reference>
<dbReference type="GO" id="GO:0006811">
    <property type="term" value="P:monoatomic ion transport"/>
    <property type="evidence" value="ECO:0007669"/>
    <property type="project" value="UniProtKB-KW"/>
</dbReference>
<dbReference type="InterPro" id="IPR048279">
    <property type="entry name" value="MdtK-like"/>
</dbReference>
<dbReference type="GO" id="GO:0015297">
    <property type="term" value="F:antiporter activity"/>
    <property type="evidence" value="ECO:0007669"/>
    <property type="project" value="UniProtKB-KW"/>
</dbReference>
<feature type="transmembrane region" description="Helical" evidence="13">
    <location>
        <begin position="384"/>
        <end position="404"/>
    </location>
</feature>
<organism evidence="14 15">
    <name type="scientific">Cuneatibacter caecimuris</name>
    <dbReference type="NCBI Taxonomy" id="1796618"/>
    <lineage>
        <taxon>Bacteria</taxon>
        <taxon>Bacillati</taxon>
        <taxon>Bacillota</taxon>
        <taxon>Clostridia</taxon>
        <taxon>Lachnospirales</taxon>
        <taxon>Lachnospiraceae</taxon>
        <taxon>Cuneatibacter</taxon>
    </lineage>
</organism>
<evidence type="ECO:0000313" key="15">
    <source>
        <dbReference type="Proteomes" id="UP000292927"/>
    </source>
</evidence>
<keyword evidence="15" id="KW-1185">Reference proteome</keyword>
<dbReference type="GO" id="GO:0042910">
    <property type="term" value="F:xenobiotic transmembrane transporter activity"/>
    <property type="evidence" value="ECO:0007669"/>
    <property type="project" value="InterPro"/>
</dbReference>
<evidence type="ECO:0000256" key="3">
    <source>
        <dbReference type="ARBA" id="ARBA00010199"/>
    </source>
</evidence>
<feature type="transmembrane region" description="Helical" evidence="13">
    <location>
        <begin position="161"/>
        <end position="184"/>
    </location>
</feature>
<keyword evidence="8 13" id="KW-0812">Transmembrane</keyword>
<dbReference type="InterPro" id="IPR050222">
    <property type="entry name" value="MATE_MdtK"/>
</dbReference>
<dbReference type="Pfam" id="PF01554">
    <property type="entry name" value="MatE"/>
    <property type="match status" value="2"/>
</dbReference>
<gene>
    <name evidence="14" type="ORF">EV209_0673</name>
</gene>
<evidence type="ECO:0000256" key="10">
    <source>
        <dbReference type="ARBA" id="ARBA00023065"/>
    </source>
</evidence>
<feature type="transmembrane region" description="Helical" evidence="13">
    <location>
        <begin position="410"/>
        <end position="432"/>
    </location>
</feature>
<evidence type="ECO:0000256" key="5">
    <source>
        <dbReference type="ARBA" id="ARBA00022448"/>
    </source>
</evidence>
<keyword evidence="10" id="KW-0406">Ion transport</keyword>
<evidence type="ECO:0000256" key="9">
    <source>
        <dbReference type="ARBA" id="ARBA00022989"/>
    </source>
</evidence>
<feature type="transmembrane region" description="Helical" evidence="13">
    <location>
        <begin position="276"/>
        <end position="297"/>
    </location>
</feature>
<evidence type="ECO:0000256" key="13">
    <source>
        <dbReference type="SAM" id="Phobius"/>
    </source>
</evidence>
<comment type="caution">
    <text evidence="14">The sequence shown here is derived from an EMBL/GenBank/DDBJ whole genome shotgun (WGS) entry which is preliminary data.</text>
</comment>
<sequence length="445" mass="48334">MGEITFSDKDLRAMIIPLLLEQLLVMLVGLADTLVVSYAGEAAVSGVSLVNQFNTIFIYLFTALASGGAVVVSQYIGRKEKENAGISASQLLMFGIVFSLLAALLVLAGNKGMLRLFFGSVEGPVMDACMTYLRISAYSYPALAIYNSGAAVCRSLGKTRVTMYISVVSNILNVIGNVIGVSVLKAGVAGVAWPSLIARVFSAAAVTILCFRKKNGVFYQWRWIFRWDFPCLKRILNVALPNGVENGIFQLVKVALSSIAALFGTYQIAANGVAQSIWSLAALAGVAMGPVYITVIGQCMGNRDIKGAEYYFKKLSRITVKLSSAWNLLIFLVTPLFLQFYALEPQTKRLVIWLVLIHNVFNAVAFPFSGALSNGLRAAGDVKFTMYVSVASTVAVRLLLSYLLGIVLDMGVIGIAAAMACDWMVRAGIFIWRQKSGRWKRFKVI</sequence>
<feature type="transmembrane region" description="Helical" evidence="13">
    <location>
        <begin position="130"/>
        <end position="149"/>
    </location>
</feature>
<evidence type="ECO:0000256" key="1">
    <source>
        <dbReference type="ARBA" id="ARBA00003408"/>
    </source>
</evidence>
<dbReference type="PANTHER" id="PTHR43298:SF2">
    <property type="entry name" value="FMN_FAD EXPORTER YEEO-RELATED"/>
    <property type="match status" value="1"/>
</dbReference>
<dbReference type="GO" id="GO:0005886">
    <property type="term" value="C:plasma membrane"/>
    <property type="evidence" value="ECO:0007669"/>
    <property type="project" value="UniProtKB-SubCell"/>
</dbReference>
<feature type="transmembrane region" description="Helical" evidence="13">
    <location>
        <begin position="251"/>
        <end position="270"/>
    </location>
</feature>
<dbReference type="EMBL" id="SGXF01000001">
    <property type="protein sequence ID" value="RZT02554.1"/>
    <property type="molecule type" value="Genomic_DNA"/>
</dbReference>
<evidence type="ECO:0000256" key="11">
    <source>
        <dbReference type="ARBA" id="ARBA00023136"/>
    </source>
</evidence>
<protein>
    <recommendedName>
        <fullName evidence="4">Probable multidrug resistance protein NorM</fullName>
    </recommendedName>
    <alternativeName>
        <fullName evidence="12">Multidrug-efflux transporter</fullName>
    </alternativeName>
</protein>
<dbReference type="RefSeq" id="WP_330520802.1">
    <property type="nucleotide sequence ID" value="NZ_SGXF01000001.1"/>
</dbReference>
<feature type="transmembrane region" description="Helical" evidence="13">
    <location>
        <begin position="350"/>
        <end position="372"/>
    </location>
</feature>
<dbReference type="PANTHER" id="PTHR43298">
    <property type="entry name" value="MULTIDRUG RESISTANCE PROTEIN NORM-RELATED"/>
    <property type="match status" value="1"/>
</dbReference>
<feature type="transmembrane region" description="Helical" evidence="13">
    <location>
        <begin position="56"/>
        <end position="76"/>
    </location>
</feature>
<evidence type="ECO:0000256" key="8">
    <source>
        <dbReference type="ARBA" id="ARBA00022692"/>
    </source>
</evidence>
<feature type="transmembrane region" description="Helical" evidence="13">
    <location>
        <begin position="318"/>
        <end position="338"/>
    </location>
</feature>
<keyword evidence="9 13" id="KW-1133">Transmembrane helix</keyword>
<proteinExistence type="inferred from homology"/>
<feature type="transmembrane region" description="Helical" evidence="13">
    <location>
        <begin position="190"/>
        <end position="211"/>
    </location>
</feature>
<dbReference type="AlphaFoldDB" id="A0A4Q7PNT6"/>
<feature type="transmembrane region" description="Helical" evidence="13">
    <location>
        <begin position="88"/>
        <end position="110"/>
    </location>
</feature>
<dbReference type="InterPro" id="IPR002528">
    <property type="entry name" value="MATE_fam"/>
</dbReference>
<evidence type="ECO:0000313" key="14">
    <source>
        <dbReference type="EMBL" id="RZT02554.1"/>
    </source>
</evidence>
<evidence type="ECO:0000256" key="6">
    <source>
        <dbReference type="ARBA" id="ARBA00022449"/>
    </source>
</evidence>
<keyword evidence="11 13" id="KW-0472">Membrane</keyword>
<evidence type="ECO:0000256" key="12">
    <source>
        <dbReference type="ARBA" id="ARBA00031636"/>
    </source>
</evidence>
<comment type="subcellular location">
    <subcellularLocation>
        <location evidence="2">Cell membrane</location>
        <topology evidence="2">Multi-pass membrane protein</topology>
    </subcellularLocation>
</comment>
<dbReference type="Proteomes" id="UP000292927">
    <property type="component" value="Unassembled WGS sequence"/>
</dbReference>
<dbReference type="CDD" id="cd13137">
    <property type="entry name" value="MATE_NorM_like"/>
    <property type="match status" value="1"/>
</dbReference>
<evidence type="ECO:0000256" key="2">
    <source>
        <dbReference type="ARBA" id="ARBA00004651"/>
    </source>
</evidence>
<keyword evidence="7" id="KW-1003">Cell membrane</keyword>
<comment type="function">
    <text evidence="1">Multidrug efflux pump.</text>
</comment>
<feature type="transmembrane region" description="Helical" evidence="13">
    <location>
        <begin position="12"/>
        <end position="36"/>
    </location>
</feature>
<name>A0A4Q7PNT6_9FIRM</name>
<comment type="similarity">
    <text evidence="3">Belongs to the multi antimicrobial extrusion (MATE) (TC 2.A.66.1) family.</text>
</comment>
<keyword evidence="6" id="KW-0050">Antiport</keyword>
<dbReference type="NCBIfam" id="TIGR00797">
    <property type="entry name" value="matE"/>
    <property type="match status" value="1"/>
</dbReference>
<keyword evidence="5" id="KW-0813">Transport</keyword>
<evidence type="ECO:0000256" key="7">
    <source>
        <dbReference type="ARBA" id="ARBA00022475"/>
    </source>
</evidence>
<accession>A0A4Q7PNT6</accession>